<protein>
    <submittedName>
        <fullName evidence="1">Uncharacterized protein</fullName>
    </submittedName>
</protein>
<reference evidence="1 2" key="1">
    <citation type="submission" date="2018-10" db="EMBL/GenBank/DDBJ databases">
        <title>A high-quality apple genome assembly.</title>
        <authorList>
            <person name="Hu J."/>
        </authorList>
    </citation>
    <scope>NUCLEOTIDE SEQUENCE [LARGE SCALE GENOMIC DNA]</scope>
    <source>
        <strain evidence="2">cv. HFTH1</strain>
        <tissue evidence="1">Young leaf</tissue>
    </source>
</reference>
<dbReference type="EMBL" id="RDQH01000343">
    <property type="protein sequence ID" value="RXH68593.1"/>
    <property type="molecule type" value="Genomic_DNA"/>
</dbReference>
<evidence type="ECO:0000313" key="2">
    <source>
        <dbReference type="Proteomes" id="UP000290289"/>
    </source>
</evidence>
<comment type="caution">
    <text evidence="1">The sequence shown here is derived from an EMBL/GenBank/DDBJ whole genome shotgun (WGS) entry which is preliminary data.</text>
</comment>
<dbReference type="Proteomes" id="UP000290289">
    <property type="component" value="Chromosome 17"/>
</dbReference>
<proteinExistence type="predicted"/>
<gene>
    <name evidence="1" type="ORF">DVH24_030926</name>
</gene>
<evidence type="ECO:0000313" key="1">
    <source>
        <dbReference type="EMBL" id="RXH68593.1"/>
    </source>
</evidence>
<dbReference type="AlphaFoldDB" id="A0A498HI56"/>
<sequence>MTEDAKAEPPLSLSQRFLFPSSSDLKTITVRLSLPIPTSNLSLLHLLELSLATHPFLQQLTELDMPLEKLWFIPMFVLKCSQVLNEYPFSSSLSHDDCCVLPRPEKVRIQHSQTWPAFLAVEYQQVHLKFLIKFGNYY</sequence>
<name>A0A498HI56_MALDO</name>
<keyword evidence="2" id="KW-1185">Reference proteome</keyword>
<accession>A0A498HI56</accession>
<organism evidence="1 2">
    <name type="scientific">Malus domestica</name>
    <name type="common">Apple</name>
    <name type="synonym">Pyrus malus</name>
    <dbReference type="NCBI Taxonomy" id="3750"/>
    <lineage>
        <taxon>Eukaryota</taxon>
        <taxon>Viridiplantae</taxon>
        <taxon>Streptophyta</taxon>
        <taxon>Embryophyta</taxon>
        <taxon>Tracheophyta</taxon>
        <taxon>Spermatophyta</taxon>
        <taxon>Magnoliopsida</taxon>
        <taxon>eudicotyledons</taxon>
        <taxon>Gunneridae</taxon>
        <taxon>Pentapetalae</taxon>
        <taxon>rosids</taxon>
        <taxon>fabids</taxon>
        <taxon>Rosales</taxon>
        <taxon>Rosaceae</taxon>
        <taxon>Amygdaloideae</taxon>
        <taxon>Maleae</taxon>
        <taxon>Malus</taxon>
    </lineage>
</organism>